<evidence type="ECO:0000256" key="1">
    <source>
        <dbReference type="SAM" id="Coils"/>
    </source>
</evidence>
<dbReference type="Proteomes" id="UP001591681">
    <property type="component" value="Unassembled WGS sequence"/>
</dbReference>
<accession>A0ABD1JBF1</accession>
<feature type="coiled-coil region" evidence="1">
    <location>
        <begin position="56"/>
        <end position="83"/>
    </location>
</feature>
<sequence length="411" mass="47880">MSSGYQMSAIQSEEEARVIETAVRAAVQSVVEVINNISRIRLLDYQRKVAEKDHRLYEKDRENALLKAEVVKAEKELAFLRQLVGLRQDEDVHAQNTTIQVQENELSVDTSCAKRRTGTNKAAIAVQSSLKQPKKPMSSAEKQRLYRARRDADPGRRAEYLEAEKRRWIRDKALGKKKLIHECSVTEKRLKRRRWRLAQEKRKTTKVSSLSQASLNSEQSHPHAGHSSDIHFGCLSLETTATVRGDLVTGSSAEVCSTSEYSESHVDFVTGISFPVVKEEPPHTDTVYIKFEVKEENTSTNQDHSSPSCALERETLENFSFTQHPPEDQSGTRERYDGRERARRYRERIRADPEKQQAYLERDRRRYQQRKKLIHELPDEIQRRRREMWREAARRSRARKKSHIFQWTEPL</sequence>
<feature type="region of interest" description="Disordered" evidence="2">
    <location>
        <begin position="196"/>
        <end position="227"/>
    </location>
</feature>
<evidence type="ECO:0000313" key="3">
    <source>
        <dbReference type="EMBL" id="KAL2084402.1"/>
    </source>
</evidence>
<feature type="compositionally biased region" description="Polar residues" evidence="2">
    <location>
        <begin position="206"/>
        <end position="219"/>
    </location>
</feature>
<dbReference type="AlphaFoldDB" id="A0ABD1JBF1"/>
<dbReference type="EMBL" id="JBHFQA010000017">
    <property type="protein sequence ID" value="KAL2084402.1"/>
    <property type="molecule type" value="Genomic_DNA"/>
</dbReference>
<evidence type="ECO:0000256" key="2">
    <source>
        <dbReference type="SAM" id="MobiDB-lite"/>
    </source>
</evidence>
<feature type="compositionally biased region" description="Basic and acidic residues" evidence="2">
    <location>
        <begin position="141"/>
        <end position="154"/>
    </location>
</feature>
<reference evidence="3 4" key="1">
    <citation type="submission" date="2024-09" db="EMBL/GenBank/DDBJ databases">
        <title>A chromosome-level genome assembly of Gray's grenadier anchovy, Coilia grayii.</title>
        <authorList>
            <person name="Fu Z."/>
        </authorList>
    </citation>
    <scope>NUCLEOTIDE SEQUENCE [LARGE SCALE GENOMIC DNA]</scope>
    <source>
        <strain evidence="3">G4</strain>
        <tissue evidence="3">Muscle</tissue>
    </source>
</reference>
<comment type="caution">
    <text evidence="3">The sequence shown here is derived from an EMBL/GenBank/DDBJ whole genome shotgun (WGS) entry which is preliminary data.</text>
</comment>
<name>A0ABD1JBF1_9TELE</name>
<evidence type="ECO:0000313" key="4">
    <source>
        <dbReference type="Proteomes" id="UP001591681"/>
    </source>
</evidence>
<feature type="region of interest" description="Disordered" evidence="2">
    <location>
        <begin position="318"/>
        <end position="345"/>
    </location>
</feature>
<keyword evidence="4" id="KW-1185">Reference proteome</keyword>
<feature type="region of interest" description="Disordered" evidence="2">
    <location>
        <begin position="129"/>
        <end position="154"/>
    </location>
</feature>
<protein>
    <submittedName>
        <fullName evidence="3">Uncharacterized protein</fullName>
    </submittedName>
</protein>
<proteinExistence type="predicted"/>
<feature type="compositionally biased region" description="Basic and acidic residues" evidence="2">
    <location>
        <begin position="325"/>
        <end position="340"/>
    </location>
</feature>
<gene>
    <name evidence="3" type="ORF">ACEWY4_019920</name>
</gene>
<keyword evidence="1" id="KW-0175">Coiled coil</keyword>
<organism evidence="3 4">
    <name type="scientific">Coilia grayii</name>
    <name type="common">Gray's grenadier anchovy</name>
    <dbReference type="NCBI Taxonomy" id="363190"/>
    <lineage>
        <taxon>Eukaryota</taxon>
        <taxon>Metazoa</taxon>
        <taxon>Chordata</taxon>
        <taxon>Craniata</taxon>
        <taxon>Vertebrata</taxon>
        <taxon>Euteleostomi</taxon>
        <taxon>Actinopterygii</taxon>
        <taxon>Neopterygii</taxon>
        <taxon>Teleostei</taxon>
        <taxon>Clupei</taxon>
        <taxon>Clupeiformes</taxon>
        <taxon>Clupeoidei</taxon>
        <taxon>Engraulidae</taxon>
        <taxon>Coilinae</taxon>
        <taxon>Coilia</taxon>
    </lineage>
</organism>